<dbReference type="OrthoDB" id="1026733at2759"/>
<dbReference type="SMART" id="SM00594">
    <property type="entry name" value="UAS"/>
    <property type="match status" value="1"/>
</dbReference>
<dbReference type="InterPro" id="IPR050730">
    <property type="entry name" value="UBX_domain-protein"/>
</dbReference>
<dbReference type="Proteomes" id="UP000825935">
    <property type="component" value="Chromosome 3"/>
</dbReference>
<dbReference type="InterPro" id="IPR049483">
    <property type="entry name" value="FAF1_2-like_UAS"/>
</dbReference>
<accession>A0A8T2V4Q9</accession>
<dbReference type="GO" id="GO:0005783">
    <property type="term" value="C:endoplasmic reticulum"/>
    <property type="evidence" value="ECO:0007669"/>
    <property type="project" value="TreeGrafter"/>
</dbReference>
<comment type="caution">
    <text evidence="4">The sequence shown here is derived from an EMBL/GenBank/DDBJ whole genome shotgun (WGS) entry which is preliminary data.</text>
</comment>
<evidence type="ECO:0000313" key="5">
    <source>
        <dbReference type="Proteomes" id="UP000825935"/>
    </source>
</evidence>
<gene>
    <name evidence="4" type="ORF">KP509_03G014700</name>
</gene>
<dbReference type="CDD" id="cd14353">
    <property type="entry name" value="UBA_FAF"/>
    <property type="match status" value="1"/>
</dbReference>
<sequence length="491" mass="54488">MAQGSRDNDDKIAHFQAVTGLEDTTLCERILKAYNWDLDVAVDSMAGGDVHDHGLIAPLAGSDQAESSSGPFSAITNHRDIFSDHAFLANANNGHAVMPYQRGTDLIWRVATLPFSIIRGSYNIMYGAFGVSMSIAGSILSDSIGAMGFRTHQYGAPTREGASSLSPTSIGAVEASDFIRNFEQEHGMFHPSFERRSFIDALRLAKVQFKFLLVYLHSPDHENTPSFVEQTLCSESVVQFLNEHFIIWGGTIRASEGYKMSISLKASTFPFCAVVMASGNHRVALLQQLEGHRSAADLVSVLQKVLDEQGSSLVAARIEEEARESNRRLRDEQDAAYRAALAADRERELQRRMEAEQLASEKAEAERRKRQEAIVAERAAQEAARKKMALEERKQQKASALGPEPEKGLDSIEVLIRFPNGERKGRRFLSSATISSIYDYVDSIPEFSADNYKLVANFPRVIYTSDKLGLTLKDAGLHPRARKKEWPGMAW</sequence>
<name>A0A8T2V4Q9_CERRI</name>
<dbReference type="GO" id="GO:0036503">
    <property type="term" value="P:ERAD pathway"/>
    <property type="evidence" value="ECO:0007669"/>
    <property type="project" value="TreeGrafter"/>
</dbReference>
<evidence type="ECO:0000313" key="4">
    <source>
        <dbReference type="EMBL" id="KAH7440873.1"/>
    </source>
</evidence>
<dbReference type="SUPFAM" id="SSF52833">
    <property type="entry name" value="Thioredoxin-like"/>
    <property type="match status" value="1"/>
</dbReference>
<feature type="compositionally biased region" description="Basic and acidic residues" evidence="2">
    <location>
        <begin position="386"/>
        <end position="395"/>
    </location>
</feature>
<dbReference type="SMART" id="SM00166">
    <property type="entry name" value="UBX"/>
    <property type="match status" value="1"/>
</dbReference>
<evidence type="ECO:0000256" key="1">
    <source>
        <dbReference type="ARBA" id="ARBA00023054"/>
    </source>
</evidence>
<dbReference type="Pfam" id="PF21021">
    <property type="entry name" value="FAF1"/>
    <property type="match status" value="1"/>
</dbReference>
<proteinExistence type="predicted"/>
<organism evidence="4 5">
    <name type="scientific">Ceratopteris richardii</name>
    <name type="common">Triangle waterfern</name>
    <dbReference type="NCBI Taxonomy" id="49495"/>
    <lineage>
        <taxon>Eukaryota</taxon>
        <taxon>Viridiplantae</taxon>
        <taxon>Streptophyta</taxon>
        <taxon>Embryophyta</taxon>
        <taxon>Tracheophyta</taxon>
        <taxon>Polypodiopsida</taxon>
        <taxon>Polypodiidae</taxon>
        <taxon>Polypodiales</taxon>
        <taxon>Pteridineae</taxon>
        <taxon>Pteridaceae</taxon>
        <taxon>Parkerioideae</taxon>
        <taxon>Ceratopteris</taxon>
    </lineage>
</organism>
<dbReference type="InterPro" id="IPR029071">
    <property type="entry name" value="Ubiquitin-like_domsf"/>
</dbReference>
<dbReference type="Gene3D" id="3.40.30.10">
    <property type="entry name" value="Glutaredoxin"/>
    <property type="match status" value="1"/>
</dbReference>
<dbReference type="PANTHER" id="PTHR23322">
    <property type="entry name" value="FAS-ASSOCIATED PROTEIN"/>
    <property type="match status" value="1"/>
</dbReference>
<evidence type="ECO:0000256" key="2">
    <source>
        <dbReference type="SAM" id="MobiDB-lite"/>
    </source>
</evidence>
<dbReference type="PROSITE" id="PS50033">
    <property type="entry name" value="UBX"/>
    <property type="match status" value="1"/>
</dbReference>
<dbReference type="Gene3D" id="1.10.8.10">
    <property type="entry name" value="DNA helicase RuvA subunit, C-terminal domain"/>
    <property type="match status" value="1"/>
</dbReference>
<dbReference type="PANTHER" id="PTHR23322:SF1">
    <property type="entry name" value="FAS-ASSOCIATED FACTOR 2"/>
    <property type="match status" value="1"/>
</dbReference>
<dbReference type="Pfam" id="PF00789">
    <property type="entry name" value="UBX"/>
    <property type="match status" value="1"/>
</dbReference>
<dbReference type="GO" id="GO:0043130">
    <property type="term" value="F:ubiquitin binding"/>
    <property type="evidence" value="ECO:0007669"/>
    <property type="project" value="TreeGrafter"/>
</dbReference>
<dbReference type="SUPFAM" id="SSF54236">
    <property type="entry name" value="Ubiquitin-like"/>
    <property type="match status" value="1"/>
</dbReference>
<dbReference type="Pfam" id="PF14555">
    <property type="entry name" value="UBA_4"/>
    <property type="match status" value="1"/>
</dbReference>
<dbReference type="AlphaFoldDB" id="A0A8T2V4Q9"/>
<dbReference type="OMA" id="ILTAHNW"/>
<keyword evidence="5" id="KW-1185">Reference proteome</keyword>
<dbReference type="InterPro" id="IPR006577">
    <property type="entry name" value="UAS"/>
</dbReference>
<feature type="domain" description="UBX" evidence="3">
    <location>
        <begin position="407"/>
        <end position="481"/>
    </location>
</feature>
<protein>
    <recommendedName>
        <fullName evidence="3">UBX domain-containing protein</fullName>
    </recommendedName>
</protein>
<dbReference type="CDD" id="cd01767">
    <property type="entry name" value="UBX"/>
    <property type="match status" value="1"/>
</dbReference>
<dbReference type="InterPro" id="IPR036249">
    <property type="entry name" value="Thioredoxin-like_sf"/>
</dbReference>
<dbReference type="CDD" id="cd02958">
    <property type="entry name" value="UAS"/>
    <property type="match status" value="1"/>
</dbReference>
<dbReference type="EMBL" id="CM035408">
    <property type="protein sequence ID" value="KAH7440873.1"/>
    <property type="molecule type" value="Genomic_DNA"/>
</dbReference>
<dbReference type="Gene3D" id="3.10.20.90">
    <property type="entry name" value="Phosphatidylinositol 3-kinase Catalytic Subunit, Chain A, domain 1"/>
    <property type="match status" value="1"/>
</dbReference>
<feature type="region of interest" description="Disordered" evidence="2">
    <location>
        <begin position="386"/>
        <end position="405"/>
    </location>
</feature>
<reference evidence="4" key="1">
    <citation type="submission" date="2021-08" db="EMBL/GenBank/DDBJ databases">
        <title>WGS assembly of Ceratopteris richardii.</title>
        <authorList>
            <person name="Marchant D.B."/>
            <person name="Chen G."/>
            <person name="Jenkins J."/>
            <person name="Shu S."/>
            <person name="Leebens-Mack J."/>
            <person name="Grimwood J."/>
            <person name="Schmutz J."/>
            <person name="Soltis P."/>
            <person name="Soltis D."/>
            <person name="Chen Z.-H."/>
        </authorList>
    </citation>
    <scope>NUCLEOTIDE SEQUENCE</scope>
    <source>
        <strain evidence="4">Whitten #5841</strain>
        <tissue evidence="4">Leaf</tissue>
    </source>
</reference>
<dbReference type="InterPro" id="IPR001012">
    <property type="entry name" value="UBX_dom"/>
</dbReference>
<evidence type="ECO:0000259" key="3">
    <source>
        <dbReference type="PROSITE" id="PS50033"/>
    </source>
</evidence>
<keyword evidence="1" id="KW-0175">Coiled coil</keyword>